<dbReference type="CDD" id="cd01948">
    <property type="entry name" value="EAL"/>
    <property type="match status" value="1"/>
</dbReference>
<evidence type="ECO:0000256" key="8">
    <source>
        <dbReference type="ARBA" id="ARBA00023136"/>
    </source>
</evidence>
<dbReference type="PANTHER" id="PTHR33121">
    <property type="entry name" value="CYCLIC DI-GMP PHOSPHODIESTERASE PDEF"/>
    <property type="match status" value="1"/>
</dbReference>
<dbReference type="Proteomes" id="UP001152467">
    <property type="component" value="Unassembled WGS sequence"/>
</dbReference>
<protein>
    <recommendedName>
        <fullName evidence="2">cyclic-guanylate-specific phosphodiesterase</fullName>
        <ecNumber evidence="2">3.1.4.52</ecNumber>
    </recommendedName>
</protein>
<dbReference type="Gene3D" id="3.20.20.450">
    <property type="entry name" value="EAL domain"/>
    <property type="match status" value="1"/>
</dbReference>
<evidence type="ECO:0000259" key="11">
    <source>
        <dbReference type="PROSITE" id="PS50883"/>
    </source>
</evidence>
<feature type="transmembrane region" description="Helical" evidence="10">
    <location>
        <begin position="247"/>
        <end position="271"/>
    </location>
</feature>
<dbReference type="InterPro" id="IPR001633">
    <property type="entry name" value="EAL_dom"/>
</dbReference>
<comment type="caution">
    <text evidence="12">The sequence shown here is derived from an EMBL/GenBank/DDBJ whole genome shotgun (WGS) entry which is preliminary data.</text>
</comment>
<proteinExistence type="predicted"/>
<evidence type="ECO:0000256" key="10">
    <source>
        <dbReference type="SAM" id="Phobius"/>
    </source>
</evidence>
<sequence>MPRAYMFAKQLRSVALAWLACSFIFGILLALLFLQHRDSEKHHIQSIAEKVHFELNSQIKEIDEFLNQAQSLDVSCPPETLFRLRQQVFKNPAMSEIGIVNQKGQLLCNSYERLNPPIQTTAPIKADGLRYHGPIISEYMEASAFVLARTRPDGYEINVLLPSDWLRHTLELEQYSGLDFIALVDSQTGVPIILKGHYSLPLNEPLFPIKRSVQAQGEFDDGQGKYLYAKPLASLPKLAIIASSNSLSIFLVAPSSLSVLAVLYLFAWAALSFLHHHYEQRQLSLKSQLKHAIAKQQLFNVYQPLIDAKTQNIVGVEVLIRWQHPTEGELGPAYFIPEAERSGAIVAISIAQVDTALEELAPLFTQNPDFKVSFNVNGQLLCCQEYLNTLYKAHQQINALTIELTERDVLSQHQVQQTLEQLVHQGIEVAVDDFGTGYCGLQYLQSFPIDLLKIDQSFVASIGLDNLQSPVLNAVIEMANKLDKKLIAEGVETPHQAAYLVSKGVTVHQGWCYYKALKINALKKITHTNTALSLANINAA</sequence>
<keyword evidence="3" id="KW-1003">Cell membrane</keyword>
<evidence type="ECO:0000256" key="3">
    <source>
        <dbReference type="ARBA" id="ARBA00022475"/>
    </source>
</evidence>
<dbReference type="PROSITE" id="PS50883">
    <property type="entry name" value="EAL"/>
    <property type="match status" value="1"/>
</dbReference>
<keyword evidence="8 10" id="KW-0472">Membrane</keyword>
<reference evidence="12 15" key="1">
    <citation type="submission" date="2022-07" db="EMBL/GenBank/DDBJ databases">
        <authorList>
            <person name="Criscuolo A."/>
        </authorList>
    </citation>
    <scope>NUCLEOTIDE SEQUENCE</scope>
    <source>
        <strain evidence="15">CIP 111951</strain>
        <strain evidence="12">CIP111854</strain>
        <strain evidence="13">CIP111951</strain>
    </source>
</reference>
<dbReference type="GO" id="GO:0005886">
    <property type="term" value="C:plasma membrane"/>
    <property type="evidence" value="ECO:0007669"/>
    <property type="project" value="UniProtKB-SubCell"/>
</dbReference>
<dbReference type="EC" id="3.1.4.52" evidence="2"/>
<dbReference type="SMART" id="SM00052">
    <property type="entry name" value="EAL"/>
    <property type="match status" value="1"/>
</dbReference>
<keyword evidence="14" id="KW-1185">Reference proteome</keyword>
<evidence type="ECO:0000256" key="9">
    <source>
        <dbReference type="ARBA" id="ARBA00034290"/>
    </source>
</evidence>
<evidence type="ECO:0000313" key="13">
    <source>
        <dbReference type="EMBL" id="CAH9057302.1"/>
    </source>
</evidence>
<dbReference type="InterPro" id="IPR050706">
    <property type="entry name" value="Cyclic-di-GMP_PDE-like"/>
</dbReference>
<dbReference type="Pfam" id="PF12792">
    <property type="entry name" value="CSS-motif"/>
    <property type="match status" value="1"/>
</dbReference>
<dbReference type="EMBL" id="CAMAPD010000006">
    <property type="protein sequence ID" value="CAH9057302.1"/>
    <property type="molecule type" value="Genomic_DNA"/>
</dbReference>
<dbReference type="SUPFAM" id="SSF141868">
    <property type="entry name" value="EAL domain-like"/>
    <property type="match status" value="1"/>
</dbReference>
<evidence type="ECO:0000313" key="15">
    <source>
        <dbReference type="Proteomes" id="UP001152485"/>
    </source>
</evidence>
<comment type="subcellular location">
    <subcellularLocation>
        <location evidence="1">Cell membrane</location>
        <topology evidence="1">Multi-pass membrane protein</topology>
    </subcellularLocation>
</comment>
<evidence type="ECO:0000313" key="14">
    <source>
        <dbReference type="Proteomes" id="UP001152467"/>
    </source>
</evidence>
<evidence type="ECO:0000256" key="1">
    <source>
        <dbReference type="ARBA" id="ARBA00004651"/>
    </source>
</evidence>
<dbReference type="InterPro" id="IPR035919">
    <property type="entry name" value="EAL_sf"/>
</dbReference>
<accession>A0A9W4QST4</accession>
<evidence type="ECO:0000256" key="6">
    <source>
        <dbReference type="ARBA" id="ARBA00022801"/>
    </source>
</evidence>
<feature type="transmembrane region" description="Helical" evidence="10">
    <location>
        <begin position="15"/>
        <end position="34"/>
    </location>
</feature>
<dbReference type="PANTHER" id="PTHR33121:SF79">
    <property type="entry name" value="CYCLIC DI-GMP PHOSPHODIESTERASE PDED-RELATED"/>
    <property type="match status" value="1"/>
</dbReference>
<dbReference type="InterPro" id="IPR024744">
    <property type="entry name" value="CSS-motif_dom"/>
</dbReference>
<dbReference type="AlphaFoldDB" id="A0A9W4QST4"/>
<evidence type="ECO:0000256" key="4">
    <source>
        <dbReference type="ARBA" id="ARBA00022636"/>
    </source>
</evidence>
<dbReference type="Proteomes" id="UP001152485">
    <property type="component" value="Unassembled WGS sequence"/>
</dbReference>
<keyword evidence="5 10" id="KW-0812">Transmembrane</keyword>
<evidence type="ECO:0000256" key="7">
    <source>
        <dbReference type="ARBA" id="ARBA00022989"/>
    </source>
</evidence>
<keyword evidence="7 10" id="KW-1133">Transmembrane helix</keyword>
<evidence type="ECO:0000256" key="2">
    <source>
        <dbReference type="ARBA" id="ARBA00012282"/>
    </source>
</evidence>
<feature type="domain" description="EAL" evidence="11">
    <location>
        <begin position="282"/>
        <end position="530"/>
    </location>
</feature>
<dbReference type="RefSeq" id="WP_261592797.1">
    <property type="nucleotide sequence ID" value="NZ_CAMAPC010000002.1"/>
</dbReference>
<organism evidence="12 14">
    <name type="scientific">Pseudoalteromonas holothuriae</name>
    <dbReference type="NCBI Taxonomy" id="2963714"/>
    <lineage>
        <taxon>Bacteria</taxon>
        <taxon>Pseudomonadati</taxon>
        <taxon>Pseudomonadota</taxon>
        <taxon>Gammaproteobacteria</taxon>
        <taxon>Alteromonadales</taxon>
        <taxon>Pseudoalteromonadaceae</taxon>
        <taxon>Pseudoalteromonas</taxon>
    </lineage>
</organism>
<keyword evidence="6" id="KW-0378">Hydrolase</keyword>
<dbReference type="EMBL" id="CAMAPC010000002">
    <property type="protein sequence ID" value="CAH9051766.1"/>
    <property type="molecule type" value="Genomic_DNA"/>
</dbReference>
<name>A0A9W4QST4_9GAMM</name>
<gene>
    <name evidence="12" type="ORF">PSECIP111854_00829</name>
    <name evidence="13" type="ORF">PSECIP111951_01640</name>
</gene>
<comment type="catalytic activity">
    <reaction evidence="9">
        <text>3',3'-c-di-GMP + H2O = 5'-phosphoguanylyl(3'-&gt;5')guanosine + H(+)</text>
        <dbReference type="Rhea" id="RHEA:24902"/>
        <dbReference type="ChEBI" id="CHEBI:15377"/>
        <dbReference type="ChEBI" id="CHEBI:15378"/>
        <dbReference type="ChEBI" id="CHEBI:58754"/>
        <dbReference type="ChEBI" id="CHEBI:58805"/>
        <dbReference type="EC" id="3.1.4.52"/>
    </reaction>
</comment>
<dbReference type="GO" id="GO:0071111">
    <property type="term" value="F:cyclic-guanylate-specific phosphodiesterase activity"/>
    <property type="evidence" value="ECO:0007669"/>
    <property type="project" value="UniProtKB-EC"/>
</dbReference>
<evidence type="ECO:0000256" key="5">
    <source>
        <dbReference type="ARBA" id="ARBA00022692"/>
    </source>
</evidence>
<dbReference type="Pfam" id="PF00563">
    <property type="entry name" value="EAL"/>
    <property type="match status" value="1"/>
</dbReference>
<keyword evidence="4" id="KW-0973">c-di-GMP</keyword>
<evidence type="ECO:0000313" key="12">
    <source>
        <dbReference type="EMBL" id="CAH9051766.1"/>
    </source>
</evidence>